<dbReference type="EMBL" id="BKCJ011243332">
    <property type="protein sequence ID" value="GFD09142.1"/>
    <property type="molecule type" value="Genomic_DNA"/>
</dbReference>
<sequence length="77" mass="8862">MDNKLGEAINKTIQAYNFDCRDEAQTEKREYIELADSTVRTMIKEEVNTQLPQILPQEISDIATLFIEKNVNESLEA</sequence>
<comment type="caution">
    <text evidence="1">The sequence shown here is derived from an EMBL/GenBank/DDBJ whole genome shotgun (WGS) entry which is preliminary data.</text>
</comment>
<reference evidence="1" key="1">
    <citation type="journal article" date="2019" name="Sci. Rep.">
        <title>Draft genome of Tanacetum cinerariifolium, the natural source of mosquito coil.</title>
        <authorList>
            <person name="Yamashiro T."/>
            <person name="Shiraishi A."/>
            <person name="Satake H."/>
            <person name="Nakayama K."/>
        </authorList>
    </citation>
    <scope>NUCLEOTIDE SEQUENCE</scope>
</reference>
<name>A0A699TF16_TANCI</name>
<organism evidence="1">
    <name type="scientific">Tanacetum cinerariifolium</name>
    <name type="common">Dalmatian daisy</name>
    <name type="synonym">Chrysanthemum cinerariifolium</name>
    <dbReference type="NCBI Taxonomy" id="118510"/>
    <lineage>
        <taxon>Eukaryota</taxon>
        <taxon>Viridiplantae</taxon>
        <taxon>Streptophyta</taxon>
        <taxon>Embryophyta</taxon>
        <taxon>Tracheophyta</taxon>
        <taxon>Spermatophyta</taxon>
        <taxon>Magnoliopsida</taxon>
        <taxon>eudicotyledons</taxon>
        <taxon>Gunneridae</taxon>
        <taxon>Pentapetalae</taxon>
        <taxon>asterids</taxon>
        <taxon>campanulids</taxon>
        <taxon>Asterales</taxon>
        <taxon>Asteraceae</taxon>
        <taxon>Asteroideae</taxon>
        <taxon>Anthemideae</taxon>
        <taxon>Anthemidinae</taxon>
        <taxon>Tanacetum</taxon>
    </lineage>
</organism>
<feature type="non-terminal residue" evidence="1">
    <location>
        <position position="77"/>
    </location>
</feature>
<evidence type="ECO:0000313" key="1">
    <source>
        <dbReference type="EMBL" id="GFD09142.1"/>
    </source>
</evidence>
<gene>
    <name evidence="1" type="ORF">Tci_881111</name>
</gene>
<accession>A0A699TF16</accession>
<dbReference type="AlphaFoldDB" id="A0A699TF16"/>
<proteinExistence type="predicted"/>
<protein>
    <submittedName>
        <fullName evidence="1">Uncharacterized protein</fullName>
    </submittedName>
</protein>